<comment type="caution">
    <text evidence="12">The sequence shown here is derived from an EMBL/GenBank/DDBJ whole genome shotgun (WGS) entry which is preliminary data.</text>
</comment>
<dbReference type="InterPro" id="IPR006586">
    <property type="entry name" value="ADAM_Cys-rich"/>
</dbReference>
<reference evidence="12" key="1">
    <citation type="submission" date="2019-10" db="EMBL/GenBank/DDBJ databases">
        <title>Bird 10,000 Genomes (B10K) Project - Family phase.</title>
        <authorList>
            <person name="Zhang G."/>
        </authorList>
    </citation>
    <scope>NUCLEOTIDE SEQUENCE</scope>
    <source>
        <strain evidence="12">B10K-DU-002-69</strain>
        <tissue evidence="12">Muscle</tissue>
    </source>
</reference>
<evidence type="ECO:0000256" key="4">
    <source>
        <dbReference type="ARBA" id="ARBA00023136"/>
    </source>
</evidence>
<dbReference type="PANTHER" id="PTHR11905">
    <property type="entry name" value="ADAM A DISINTEGRIN AND METALLOPROTEASE DOMAIN"/>
    <property type="match status" value="1"/>
</dbReference>
<gene>
    <name evidence="12" type="primary">Adam9</name>
    <name evidence="12" type="ORF">TODMEX_R02611</name>
</gene>
<dbReference type="FunFam" id="3.40.390.10:FF:000002">
    <property type="entry name" value="Disintegrin and metalloproteinase domain-containing protein 22"/>
    <property type="match status" value="1"/>
</dbReference>
<evidence type="ECO:0000256" key="1">
    <source>
        <dbReference type="ARBA" id="ARBA00004167"/>
    </source>
</evidence>
<dbReference type="GO" id="GO:0009897">
    <property type="term" value="C:external side of plasma membrane"/>
    <property type="evidence" value="ECO:0007669"/>
    <property type="project" value="TreeGrafter"/>
</dbReference>
<dbReference type="PROSITE" id="PS50026">
    <property type="entry name" value="EGF_3"/>
    <property type="match status" value="1"/>
</dbReference>
<evidence type="ECO:0000256" key="2">
    <source>
        <dbReference type="ARBA" id="ARBA00022692"/>
    </source>
</evidence>
<evidence type="ECO:0000256" key="3">
    <source>
        <dbReference type="ARBA" id="ARBA00022989"/>
    </source>
</evidence>
<feature type="disulfide bond" evidence="6">
    <location>
        <begin position="427"/>
        <end position="447"/>
    </location>
</feature>
<evidence type="ECO:0000313" key="13">
    <source>
        <dbReference type="Proteomes" id="UP000660247"/>
    </source>
</evidence>
<keyword evidence="13" id="KW-1185">Reference proteome</keyword>
<protein>
    <submittedName>
        <fullName evidence="12">ADAM9 protein</fullName>
    </submittedName>
</protein>
<dbReference type="AlphaFoldDB" id="A0A851DCR7"/>
<evidence type="ECO:0000256" key="6">
    <source>
        <dbReference type="PROSITE-ProRule" id="PRU00068"/>
    </source>
</evidence>
<feature type="domain" description="Disintegrin" evidence="10">
    <location>
        <begin position="369"/>
        <end position="455"/>
    </location>
</feature>
<dbReference type="InterPro" id="IPR002870">
    <property type="entry name" value="Peptidase_M12B_N"/>
</dbReference>
<dbReference type="InterPro" id="IPR000742">
    <property type="entry name" value="EGF"/>
</dbReference>
<evidence type="ECO:0000259" key="10">
    <source>
        <dbReference type="PROSITE" id="PS50214"/>
    </source>
</evidence>
<keyword evidence="2 8" id="KW-0812">Transmembrane</keyword>
<evidence type="ECO:0000259" key="9">
    <source>
        <dbReference type="PROSITE" id="PS50026"/>
    </source>
</evidence>
<feature type="domain" description="EGF-like" evidence="9">
    <location>
        <begin position="596"/>
        <end position="630"/>
    </location>
</feature>
<evidence type="ECO:0000256" key="7">
    <source>
        <dbReference type="PROSITE-ProRule" id="PRU00076"/>
    </source>
</evidence>
<feature type="disulfide bond" evidence="7">
    <location>
        <begin position="620"/>
        <end position="629"/>
    </location>
</feature>
<organism evidence="12 13">
    <name type="scientific">Todus mexicanus</name>
    <name type="common">Puerto Rican tody</name>
    <dbReference type="NCBI Taxonomy" id="135184"/>
    <lineage>
        <taxon>Eukaryota</taxon>
        <taxon>Metazoa</taxon>
        <taxon>Chordata</taxon>
        <taxon>Craniata</taxon>
        <taxon>Vertebrata</taxon>
        <taxon>Euteleostomi</taxon>
        <taxon>Archelosauria</taxon>
        <taxon>Archosauria</taxon>
        <taxon>Dinosauria</taxon>
        <taxon>Saurischia</taxon>
        <taxon>Theropoda</taxon>
        <taxon>Coelurosauria</taxon>
        <taxon>Aves</taxon>
        <taxon>Neognathae</taxon>
        <taxon>Neoaves</taxon>
        <taxon>Telluraves</taxon>
        <taxon>Coraciimorphae</taxon>
        <taxon>Coraciiformes</taxon>
        <taxon>Todidae</taxon>
        <taxon>Todus</taxon>
    </lineage>
</organism>
<proteinExistence type="predicted"/>
<dbReference type="Pfam" id="PF01421">
    <property type="entry name" value="Reprolysin"/>
    <property type="match status" value="1"/>
</dbReference>
<accession>A0A851DCR7</accession>
<evidence type="ECO:0000259" key="11">
    <source>
        <dbReference type="PROSITE" id="PS50215"/>
    </source>
</evidence>
<dbReference type="PROSITE" id="PS01186">
    <property type="entry name" value="EGF_2"/>
    <property type="match status" value="1"/>
</dbReference>
<dbReference type="FunFam" id="4.10.70.10:FF:000001">
    <property type="entry name" value="Disintegrin and metalloproteinase domain-containing protein 22"/>
    <property type="match status" value="1"/>
</dbReference>
<dbReference type="SUPFAM" id="SSF55486">
    <property type="entry name" value="Metalloproteases ('zincins'), catalytic domain"/>
    <property type="match status" value="1"/>
</dbReference>
<evidence type="ECO:0000256" key="8">
    <source>
        <dbReference type="SAM" id="Phobius"/>
    </source>
</evidence>
<dbReference type="Gene3D" id="3.40.390.10">
    <property type="entry name" value="Collagenase (Catalytic Domain)"/>
    <property type="match status" value="1"/>
</dbReference>
<comment type="subcellular location">
    <subcellularLocation>
        <location evidence="1">Membrane</location>
        <topology evidence="1">Single-pass membrane protein</topology>
    </subcellularLocation>
</comment>
<feature type="transmembrane region" description="Helical" evidence="8">
    <location>
        <begin position="654"/>
        <end position="674"/>
    </location>
</feature>
<dbReference type="SMART" id="SM00608">
    <property type="entry name" value="ACR"/>
    <property type="match status" value="1"/>
</dbReference>
<dbReference type="InterPro" id="IPR024079">
    <property type="entry name" value="MetalloPept_cat_dom_sf"/>
</dbReference>
<dbReference type="SMART" id="SM00050">
    <property type="entry name" value="DISIN"/>
    <property type="match status" value="1"/>
</dbReference>
<dbReference type="GO" id="GO:0004222">
    <property type="term" value="F:metalloendopeptidase activity"/>
    <property type="evidence" value="ECO:0007669"/>
    <property type="project" value="InterPro"/>
</dbReference>
<dbReference type="Pfam" id="PF01562">
    <property type="entry name" value="Pep_M12B_propep"/>
    <property type="match status" value="1"/>
</dbReference>
<dbReference type="Pfam" id="PF08516">
    <property type="entry name" value="ADAM_CR"/>
    <property type="match status" value="1"/>
</dbReference>
<keyword evidence="7" id="KW-0245">EGF-like domain</keyword>
<keyword evidence="3 8" id="KW-1133">Transmembrane helix</keyword>
<dbReference type="GO" id="GO:1990913">
    <property type="term" value="C:sperm head plasma membrane"/>
    <property type="evidence" value="ECO:0007669"/>
    <property type="project" value="TreeGrafter"/>
</dbReference>
<sequence length="704" mass="75740">PSWVYASYEIVIPRKLSPRAGEASQDQASYIISAQGVNYTIRLRRKDFVIKTFPVFTRDSRGDIVAEPHTPADCYYQGYVDGFPGSAVTLRTCSGLSGLLQIGSYSYSIQPLAASSTAEHLLLRGEQAIPGKVIYKTPPEAGRFPAPGAGLGQLQPGGRTRYLELLVVVDREGFDAFGRSVAAVTLEVVEIINLVDGLFSAFRLRVVLTALEVWVGKNPIRVTENIEETLENFNLWRKRTSVTYALHDVGCLFASLDFADVAAAAHAGGKSNFASACSRRRAAAVVSFARWPPLDTAVQVARALGYLLGMEHGERYCGCGNTSKCIMSAHGPVSYQFSNCSRKHYSDFLASGQGFCLNNVPKSAAPFVVQRCGNGVLDAGEECDCGAQAHCELDQCCDSNCRKKKGALCASGGCCKNCKPLLQGEVCRESAGPCDLPEYCNGTSEHCPADVAKQDGTACAEDGLCYSGECQSRTLQCRRIFGKEAKPAPLLCFQEVNVKGDGFGSCRGAGADVGSQHCTLENALCGRMQCTNTASLPQLEEHTTIIQIPVGDTWCWGTNYHLSVESRDAGVVKDGTRCGEKKICINWTCVPEESYLTSRCSAERTCGGKGVCNSRGNCHCDNGWAPPHCQAAGFGGSVDSGPAPAPVTALFRLILRYTTVTTAILVLAAGVMRVRKLRGTQAFHRHAGCFWARRPAPEEDVKGQ</sequence>
<dbReference type="InterPro" id="IPR036436">
    <property type="entry name" value="Disintegrin_dom_sf"/>
</dbReference>
<dbReference type="InterPro" id="IPR001590">
    <property type="entry name" value="Peptidase_M12B"/>
</dbReference>
<dbReference type="InterPro" id="IPR001762">
    <property type="entry name" value="Disintegrin_dom"/>
</dbReference>
<dbReference type="PROSITE" id="PS50214">
    <property type="entry name" value="DISINTEGRIN_2"/>
    <property type="match status" value="1"/>
</dbReference>
<dbReference type="EMBL" id="WEIS01049239">
    <property type="protein sequence ID" value="NWI66602.1"/>
    <property type="molecule type" value="Genomic_DNA"/>
</dbReference>
<keyword evidence="4 8" id="KW-0472">Membrane</keyword>
<name>A0A851DCR7_TODME</name>
<dbReference type="Gene3D" id="4.10.70.10">
    <property type="entry name" value="Disintegrin domain"/>
    <property type="match status" value="1"/>
</dbReference>
<dbReference type="InterPro" id="IPR034027">
    <property type="entry name" value="Reprolysin_adamalysin"/>
</dbReference>
<dbReference type="OrthoDB" id="5951731at2759"/>
<dbReference type="GO" id="GO:0006508">
    <property type="term" value="P:proteolysis"/>
    <property type="evidence" value="ECO:0007669"/>
    <property type="project" value="InterPro"/>
</dbReference>
<dbReference type="Proteomes" id="UP000660247">
    <property type="component" value="Unassembled WGS sequence"/>
</dbReference>
<dbReference type="SUPFAM" id="SSF57552">
    <property type="entry name" value="Blood coagulation inhibitor (disintegrin)"/>
    <property type="match status" value="1"/>
</dbReference>
<evidence type="ECO:0000313" key="12">
    <source>
        <dbReference type="EMBL" id="NWI66602.1"/>
    </source>
</evidence>
<dbReference type="CDD" id="cd04269">
    <property type="entry name" value="ZnMc_adamalysin_II_like"/>
    <property type="match status" value="1"/>
</dbReference>
<feature type="non-terminal residue" evidence="12">
    <location>
        <position position="1"/>
    </location>
</feature>
<comment type="caution">
    <text evidence="7">Lacks conserved residue(s) required for the propagation of feature annotation.</text>
</comment>
<dbReference type="PANTHER" id="PTHR11905:SF120">
    <property type="entry name" value="DISINTEGRIN AND METALLOPROTEINASE DOMAIN-CONTAINING PROTEIN 1A"/>
    <property type="match status" value="1"/>
</dbReference>
<dbReference type="GO" id="GO:0008584">
    <property type="term" value="P:male gonad development"/>
    <property type="evidence" value="ECO:0007669"/>
    <property type="project" value="TreeGrafter"/>
</dbReference>
<dbReference type="Pfam" id="PF00200">
    <property type="entry name" value="Disintegrin"/>
    <property type="match status" value="1"/>
</dbReference>
<keyword evidence="5 7" id="KW-1015">Disulfide bond</keyword>
<feature type="non-terminal residue" evidence="12">
    <location>
        <position position="704"/>
    </location>
</feature>
<feature type="domain" description="Peptidase M12B" evidence="11">
    <location>
        <begin position="161"/>
        <end position="361"/>
    </location>
</feature>
<dbReference type="PROSITE" id="PS50215">
    <property type="entry name" value="ADAM_MEPRO"/>
    <property type="match status" value="1"/>
</dbReference>
<evidence type="ECO:0000256" key="5">
    <source>
        <dbReference type="ARBA" id="ARBA00023157"/>
    </source>
</evidence>